<feature type="domain" description="Pyridoxamine 5'-phosphate oxidase N-terminal" evidence="1">
    <location>
        <begin position="8"/>
        <end position="135"/>
    </location>
</feature>
<comment type="caution">
    <text evidence="2">The sequence shown here is derived from an EMBL/GenBank/DDBJ whole genome shotgun (WGS) entry which is preliminary data.</text>
</comment>
<dbReference type="PANTHER" id="PTHR13343:SF17">
    <property type="entry name" value="CELLULAR REPRESSOR OF E1A-STIMULATED GENES, ISOFORM A"/>
    <property type="match status" value="1"/>
</dbReference>
<evidence type="ECO:0000313" key="2">
    <source>
        <dbReference type="EMBL" id="MBK9796336.1"/>
    </source>
</evidence>
<dbReference type="EMBL" id="JADKIO010000006">
    <property type="protein sequence ID" value="MBK9796336.1"/>
    <property type="molecule type" value="Genomic_DNA"/>
</dbReference>
<dbReference type="AlphaFoldDB" id="A0A9D7XGK4"/>
<dbReference type="InterPro" id="IPR012349">
    <property type="entry name" value="Split_barrel_FMN-bd"/>
</dbReference>
<evidence type="ECO:0000313" key="3">
    <source>
        <dbReference type="Proteomes" id="UP000886657"/>
    </source>
</evidence>
<dbReference type="InterPro" id="IPR014419">
    <property type="entry name" value="HutZ"/>
</dbReference>
<accession>A0A9D7XGK4</accession>
<gene>
    <name evidence="2" type="ORF">IPP58_07535</name>
</gene>
<name>A0A9D7XGK4_9BACT</name>
<dbReference type="SUPFAM" id="SSF50475">
    <property type="entry name" value="FMN-binding split barrel"/>
    <property type="match status" value="1"/>
</dbReference>
<dbReference type="PIRSF" id="PIRSF004633">
    <property type="entry name" value="UCP_PLP_oxd"/>
    <property type="match status" value="1"/>
</dbReference>
<dbReference type="Pfam" id="PF01243">
    <property type="entry name" value="PNPOx_N"/>
    <property type="match status" value="1"/>
</dbReference>
<dbReference type="Proteomes" id="UP000886657">
    <property type="component" value="Unassembled WGS sequence"/>
</dbReference>
<dbReference type="PANTHER" id="PTHR13343">
    <property type="entry name" value="CREG1 PROTEIN"/>
    <property type="match status" value="1"/>
</dbReference>
<dbReference type="InterPro" id="IPR011576">
    <property type="entry name" value="Pyridox_Oxase_N"/>
</dbReference>
<dbReference type="Gene3D" id="2.30.110.10">
    <property type="entry name" value="Electron Transport, Fmn-binding Protein, Chain A"/>
    <property type="match status" value="1"/>
</dbReference>
<reference evidence="2" key="1">
    <citation type="submission" date="2020-10" db="EMBL/GenBank/DDBJ databases">
        <title>Connecting structure to function with the recovery of over 1000 high-quality activated sludge metagenome-assembled genomes encoding full-length rRNA genes using long-read sequencing.</title>
        <authorList>
            <person name="Singleton C.M."/>
            <person name="Petriglieri F."/>
            <person name="Kristensen J.M."/>
            <person name="Kirkegaard R.H."/>
            <person name="Michaelsen T.Y."/>
            <person name="Andersen M.H."/>
            <person name="Karst S.M."/>
            <person name="Dueholm M.S."/>
            <person name="Nielsen P.H."/>
            <person name="Albertsen M."/>
        </authorList>
    </citation>
    <scope>NUCLEOTIDE SEQUENCE</scope>
    <source>
        <strain evidence="2">Skiv_18-Q3-R9-52_MAXAC.067</strain>
    </source>
</reference>
<dbReference type="GO" id="GO:0005737">
    <property type="term" value="C:cytoplasm"/>
    <property type="evidence" value="ECO:0007669"/>
    <property type="project" value="UniProtKB-ARBA"/>
</dbReference>
<sequence>MNPAQSLALRDLLSGQPIASLGTLHDGEPFVSMVPFALLPGGPDFLIHVSQMSAHTQDMLSSPPVSLLVIAPPNPDVPPQAQARVTVQGLASRLDESDPVHAAAQAAYLARFPQSAPMFELDFSLFAIRPRMLRFVGGFGQALSLTPEMFAGVLSKA</sequence>
<organism evidence="2 3">
    <name type="scientific">Candidatus Geothrix skivensis</name>
    <dbReference type="NCBI Taxonomy" id="2954439"/>
    <lineage>
        <taxon>Bacteria</taxon>
        <taxon>Pseudomonadati</taxon>
        <taxon>Acidobacteriota</taxon>
        <taxon>Holophagae</taxon>
        <taxon>Holophagales</taxon>
        <taxon>Holophagaceae</taxon>
        <taxon>Geothrix</taxon>
    </lineage>
</organism>
<protein>
    <submittedName>
        <fullName evidence="2">Pyridoxamine 5'-phosphate oxidase family protein</fullName>
    </submittedName>
</protein>
<proteinExistence type="predicted"/>
<evidence type="ECO:0000259" key="1">
    <source>
        <dbReference type="Pfam" id="PF01243"/>
    </source>
</evidence>